<organism evidence="2">
    <name type="scientific">Salinimicrobium catena</name>
    <dbReference type="NCBI Taxonomy" id="390640"/>
    <lineage>
        <taxon>Bacteria</taxon>
        <taxon>Pseudomonadati</taxon>
        <taxon>Bacteroidota</taxon>
        <taxon>Flavobacteriia</taxon>
        <taxon>Flavobacteriales</taxon>
        <taxon>Flavobacteriaceae</taxon>
        <taxon>Salinimicrobium</taxon>
    </lineage>
</organism>
<evidence type="ECO:0000256" key="1">
    <source>
        <dbReference type="SAM" id="Coils"/>
    </source>
</evidence>
<gene>
    <name evidence="2" type="ORF">ENO10_07465</name>
</gene>
<feature type="coiled-coil region" evidence="1">
    <location>
        <begin position="16"/>
        <end position="57"/>
    </location>
</feature>
<feature type="non-terminal residue" evidence="2">
    <location>
        <position position="132"/>
    </location>
</feature>
<reference evidence="2" key="1">
    <citation type="journal article" date="2020" name="mSystems">
        <title>Genome- and Community-Level Interaction Insights into Carbon Utilization and Element Cycling Functions of Hydrothermarchaeota in Hydrothermal Sediment.</title>
        <authorList>
            <person name="Zhou Z."/>
            <person name="Liu Y."/>
            <person name="Xu W."/>
            <person name="Pan J."/>
            <person name="Luo Z.H."/>
            <person name="Li M."/>
        </authorList>
    </citation>
    <scope>NUCLEOTIDE SEQUENCE [LARGE SCALE GENOMIC DNA]</scope>
    <source>
        <strain evidence="2">SpSt-1235</strain>
    </source>
</reference>
<dbReference type="Proteomes" id="UP000885753">
    <property type="component" value="Unassembled WGS sequence"/>
</dbReference>
<dbReference type="AlphaFoldDB" id="A0A7C2M309"/>
<comment type="caution">
    <text evidence="2">The sequence shown here is derived from an EMBL/GenBank/DDBJ whole genome shotgun (WGS) entry which is preliminary data.</text>
</comment>
<keyword evidence="1" id="KW-0175">Coiled coil</keyword>
<sequence>MKKFLLFAIILGATPAISQETEMQKLVAEKASLEQKIAALEDSLEQITLKIDALKSNEPKKEPIKKYSLGPNELMASEKLQLRSEPDLNSKVILELEKQVPLLKIDQIGNFYLVCYKGTCIMPPAHYLKRIL</sequence>
<name>A0A7C2M309_9FLAO</name>
<protein>
    <submittedName>
        <fullName evidence="2">Uncharacterized protein</fullName>
    </submittedName>
</protein>
<dbReference type="EMBL" id="DSEE01000540">
    <property type="protein sequence ID" value="HER41043.1"/>
    <property type="molecule type" value="Genomic_DNA"/>
</dbReference>
<evidence type="ECO:0000313" key="2">
    <source>
        <dbReference type="EMBL" id="HER41043.1"/>
    </source>
</evidence>
<proteinExistence type="predicted"/>
<accession>A0A7C2M309</accession>